<dbReference type="eggNOG" id="ENOG502QV3H">
    <property type="taxonomic scope" value="Eukaryota"/>
</dbReference>
<dbReference type="EMBL" id="CP009395">
    <property type="protein sequence ID" value="AIN99375.1"/>
    <property type="molecule type" value="Genomic_DNA"/>
</dbReference>
<dbReference type="OrthoDB" id="549017at2759"/>
<gene>
    <name evidence="3" type="ORF">LPMP_262630</name>
</gene>
<keyword evidence="1" id="KW-0175">Coiled coil</keyword>
<protein>
    <recommendedName>
        <fullName evidence="5">BRCT domain-containing protein</fullName>
    </recommendedName>
</protein>
<dbReference type="PANTHER" id="PTHR14625:SF3">
    <property type="entry name" value="MICROCEPHALIN"/>
    <property type="match status" value="1"/>
</dbReference>
<proteinExistence type="predicted"/>
<feature type="coiled-coil region" evidence="1">
    <location>
        <begin position="197"/>
        <end position="378"/>
    </location>
</feature>
<dbReference type="InterPro" id="IPR036420">
    <property type="entry name" value="BRCT_dom_sf"/>
</dbReference>
<dbReference type="RefSeq" id="XP_010700082.1">
    <property type="nucleotide sequence ID" value="XM_010701780.1"/>
</dbReference>
<dbReference type="FunFam" id="3.40.50.10190:FF:000117">
    <property type="entry name" value="Hypothetical_protein_-_conserved"/>
    <property type="match status" value="1"/>
</dbReference>
<feature type="compositionally biased region" description="Polar residues" evidence="2">
    <location>
        <begin position="626"/>
        <end position="641"/>
    </location>
</feature>
<feature type="region of interest" description="Disordered" evidence="2">
    <location>
        <begin position="38"/>
        <end position="62"/>
    </location>
</feature>
<dbReference type="KEGG" id="lpan:LPMP_262630"/>
<evidence type="ECO:0000313" key="3">
    <source>
        <dbReference type="EMBL" id="AIN99375.1"/>
    </source>
</evidence>
<organism evidence="3 4">
    <name type="scientific">Leishmania panamensis</name>
    <dbReference type="NCBI Taxonomy" id="5679"/>
    <lineage>
        <taxon>Eukaryota</taxon>
        <taxon>Discoba</taxon>
        <taxon>Euglenozoa</taxon>
        <taxon>Kinetoplastea</taxon>
        <taxon>Metakinetoplastina</taxon>
        <taxon>Trypanosomatida</taxon>
        <taxon>Trypanosomatidae</taxon>
        <taxon>Leishmaniinae</taxon>
        <taxon>Leishmania</taxon>
        <taxon>Leishmania guyanensis species complex</taxon>
    </lineage>
</organism>
<dbReference type="GO" id="GO:0000278">
    <property type="term" value="P:mitotic cell cycle"/>
    <property type="evidence" value="ECO:0007669"/>
    <property type="project" value="TreeGrafter"/>
</dbReference>
<dbReference type="VEuPathDB" id="TriTrypDB:LPAL13_260031200"/>
<feature type="coiled-coil region" evidence="1">
    <location>
        <begin position="405"/>
        <end position="534"/>
    </location>
</feature>
<feature type="compositionally biased region" description="Polar residues" evidence="2">
    <location>
        <begin position="648"/>
        <end position="662"/>
    </location>
</feature>
<dbReference type="AlphaFoldDB" id="A0A088RTY1"/>
<dbReference type="InterPro" id="IPR022047">
    <property type="entry name" value="Microcephalin-like"/>
</dbReference>
<evidence type="ECO:0000256" key="1">
    <source>
        <dbReference type="SAM" id="Coils"/>
    </source>
</evidence>
<accession>A0A088RTY1</accession>
<evidence type="ECO:0000313" key="4">
    <source>
        <dbReference type="Proteomes" id="UP000063063"/>
    </source>
</evidence>
<evidence type="ECO:0000256" key="2">
    <source>
        <dbReference type="SAM" id="MobiDB-lite"/>
    </source>
</evidence>
<reference evidence="3 4" key="1">
    <citation type="journal article" date="2015" name="Sci. Rep.">
        <title>The genome of Leishmania panamensis: insights into genomics of the L. (Viannia) subgenus.</title>
        <authorList>
            <person name="Llanes A."/>
            <person name="Restrepo C.M."/>
            <person name="Vecchio G.D."/>
            <person name="Anguizola F.J."/>
            <person name="Lleonart R."/>
        </authorList>
    </citation>
    <scope>NUCLEOTIDE SEQUENCE [LARGE SCALE GENOMIC DNA]</scope>
    <source>
        <strain evidence="3 4">MHOM/PA/94/PSC-1</strain>
    </source>
</reference>
<evidence type="ECO:0008006" key="5">
    <source>
        <dbReference type="Google" id="ProtNLM"/>
    </source>
</evidence>
<name>A0A088RTY1_LEIPA</name>
<dbReference type="VEuPathDB" id="TriTrypDB:LPMP_262630"/>
<dbReference type="GeneID" id="22576166"/>
<dbReference type="Proteomes" id="UP000063063">
    <property type="component" value="Chromosome 26"/>
</dbReference>
<dbReference type="PANTHER" id="PTHR14625">
    <property type="entry name" value="MICROCEPHALIN"/>
    <property type="match status" value="1"/>
</dbReference>
<keyword evidence="4" id="KW-1185">Reference proteome</keyword>
<feature type="region of interest" description="Disordered" evidence="2">
    <location>
        <begin position="626"/>
        <end position="664"/>
    </location>
</feature>
<feature type="coiled-coil region" evidence="1">
    <location>
        <begin position="563"/>
        <end position="618"/>
    </location>
</feature>
<dbReference type="Gene3D" id="3.40.50.10190">
    <property type="entry name" value="BRCT domain"/>
    <property type="match status" value="1"/>
</dbReference>
<dbReference type="SUPFAM" id="SSF52113">
    <property type="entry name" value="BRCT domain"/>
    <property type="match status" value="1"/>
</dbReference>
<sequence>MSEADSLWLQKSITLPDPIPEEEDTAEALAPVLVPTTAVTSTSTATKTSQEDTIAPPSQPNMEKKAAAGKEMDLTKMVLDTSSLLRASVQRPSMRYPNRTSVSHSALISAQEHDELRARYTQAKRELLKVSDIQKDLDFARFELTRSQEEVKLLRESNHHLQQEIGDYAQRIEREYKARMSLEAKMSTEGVTRTEEVEFLKRSIDKLREENAKRLDDMAEQQESECQVRLQSMRDELAGAAEEMTRLAAEAKQAQKARELSESKLATTLNDLEKSCAEVSDCRSRIDALQKEYQALEQQHRSFVQQQERLNVTYLEEQKALNEERVNQVMESKNTAIAELQEELRLWKERTKTTAEELAAARQAAGQLQEDVRQLTADRVKEVRCLAEEHRLALCELQLQMEAAVREARGSKTSIEEEAQSLRRQLAQASSELSTVAGVLAQRERQLAKAEEELVHTKDRCVAAEQDNAQLASDAQLNAEAAEEAAERVERLIKQNHDIEEEFSKDIRDAKERIRTLEVTLMQSKDELSELRKAQIKSADDGLASTRDLRAQTEALMEECTTLKAQAREHRRFEEMARDYRQRFEEERTKVATLEVELSAAVDRCTAVEAKLEELSRRVISQAASRSPMQSLHTNATTASLSRHGKNRSVSSGQSYAATGGSSMKRARTEDARVFAISGFDGNDVLHAVKQLPNVAIAECKSNMPVPSNLTHLITNGQLTIKLLTALVRGCWVLPESYVVDSLKEQTWLREENYGFQHEEPPLLKKRIALTELFMSCKHYSTASLLLKEGGAIFVEDTEQADIVLCTNAEARSIKNGWKWEKMVEMIYPLKIQ</sequence>